<dbReference type="SUPFAM" id="SSF144232">
    <property type="entry name" value="HIT/MYND zinc finger-like"/>
    <property type="match status" value="1"/>
</dbReference>
<protein>
    <recommendedName>
        <fullName evidence="5">MYND-type domain-containing protein</fullName>
    </recommendedName>
</protein>
<evidence type="ECO:0000313" key="7">
    <source>
        <dbReference type="Proteomes" id="UP001215280"/>
    </source>
</evidence>
<sequence length="493" mass="54660">MHVVYPKDTVEAVSDFTRAADVADDGVADVKPQVRMQMLQRKEFHAFWTAVTRFLSVVREDQQEIRFLFDFAQCVKCFEVTPANPHLVEFHRIATVLYPGLKKRHEQFVFICIHKMVSALNDCLAQANSVKAARSSQNSRWPRSTTDILPYGGKIATQAFVRWAHYTEDMAFTAFGILGHMVKICGTLIIGDMTANADIGEAFVSTGFRMCRDGTTAICGLHDDCSDQLAAAAEFRQRATFAAGFLEAATTLAPEIFAVLVATRELKMVQLLSLILEVCDAYSVAFDPELDAQFKSADWTIFSTRALRILSDHPELHSKLGKLHRSIVAGQRAIEDPLHTAYSVLAAAKSRTCCHAPGYPHSLATTGREFKRCAACRVAAYCSKASQARAWKSGRYAHKQICSHIVSLLATGGELGDAFVRNCRAAEVSAEDALLVTKWEFNPSVAASDAGRRANAEVFAELNEVFWQLHPDQHPQAAERFERISKYWAGDLS</sequence>
<evidence type="ECO:0000313" key="6">
    <source>
        <dbReference type="EMBL" id="KAJ7780248.1"/>
    </source>
</evidence>
<dbReference type="EMBL" id="JARJLG010000006">
    <property type="protein sequence ID" value="KAJ7780248.1"/>
    <property type="molecule type" value="Genomic_DNA"/>
</dbReference>
<dbReference type="AlphaFoldDB" id="A0AAD7KAB9"/>
<evidence type="ECO:0000256" key="2">
    <source>
        <dbReference type="ARBA" id="ARBA00022771"/>
    </source>
</evidence>
<keyword evidence="7" id="KW-1185">Reference proteome</keyword>
<dbReference type="InterPro" id="IPR002893">
    <property type="entry name" value="Znf_MYND"/>
</dbReference>
<feature type="domain" description="MYND-type" evidence="5">
    <location>
        <begin position="350"/>
        <end position="402"/>
    </location>
</feature>
<proteinExistence type="predicted"/>
<reference evidence="6" key="1">
    <citation type="submission" date="2023-03" db="EMBL/GenBank/DDBJ databases">
        <title>Massive genome expansion in bonnet fungi (Mycena s.s.) driven by repeated elements and novel gene families across ecological guilds.</title>
        <authorList>
            <consortium name="Lawrence Berkeley National Laboratory"/>
            <person name="Harder C.B."/>
            <person name="Miyauchi S."/>
            <person name="Viragh M."/>
            <person name="Kuo A."/>
            <person name="Thoen E."/>
            <person name="Andreopoulos B."/>
            <person name="Lu D."/>
            <person name="Skrede I."/>
            <person name="Drula E."/>
            <person name="Henrissat B."/>
            <person name="Morin E."/>
            <person name="Kohler A."/>
            <person name="Barry K."/>
            <person name="LaButti K."/>
            <person name="Morin E."/>
            <person name="Salamov A."/>
            <person name="Lipzen A."/>
            <person name="Mereny Z."/>
            <person name="Hegedus B."/>
            <person name="Baldrian P."/>
            <person name="Stursova M."/>
            <person name="Weitz H."/>
            <person name="Taylor A."/>
            <person name="Grigoriev I.V."/>
            <person name="Nagy L.G."/>
            <person name="Martin F."/>
            <person name="Kauserud H."/>
        </authorList>
    </citation>
    <scope>NUCLEOTIDE SEQUENCE</scope>
    <source>
        <strain evidence="6">CBHHK188m</strain>
    </source>
</reference>
<keyword evidence="1" id="KW-0479">Metal-binding</keyword>
<dbReference type="Proteomes" id="UP001215280">
    <property type="component" value="Unassembled WGS sequence"/>
</dbReference>
<accession>A0AAD7KAB9</accession>
<evidence type="ECO:0000256" key="3">
    <source>
        <dbReference type="ARBA" id="ARBA00022833"/>
    </source>
</evidence>
<evidence type="ECO:0000256" key="1">
    <source>
        <dbReference type="ARBA" id="ARBA00022723"/>
    </source>
</evidence>
<evidence type="ECO:0000259" key="5">
    <source>
        <dbReference type="PROSITE" id="PS50865"/>
    </source>
</evidence>
<organism evidence="6 7">
    <name type="scientific">Mycena maculata</name>
    <dbReference type="NCBI Taxonomy" id="230809"/>
    <lineage>
        <taxon>Eukaryota</taxon>
        <taxon>Fungi</taxon>
        <taxon>Dikarya</taxon>
        <taxon>Basidiomycota</taxon>
        <taxon>Agaricomycotina</taxon>
        <taxon>Agaricomycetes</taxon>
        <taxon>Agaricomycetidae</taxon>
        <taxon>Agaricales</taxon>
        <taxon>Marasmiineae</taxon>
        <taxon>Mycenaceae</taxon>
        <taxon>Mycena</taxon>
    </lineage>
</organism>
<dbReference type="GO" id="GO:0008270">
    <property type="term" value="F:zinc ion binding"/>
    <property type="evidence" value="ECO:0007669"/>
    <property type="project" value="UniProtKB-KW"/>
</dbReference>
<keyword evidence="3" id="KW-0862">Zinc</keyword>
<dbReference type="Gene3D" id="6.10.140.2220">
    <property type="match status" value="1"/>
</dbReference>
<comment type="caution">
    <text evidence="6">The sequence shown here is derived from an EMBL/GenBank/DDBJ whole genome shotgun (WGS) entry which is preliminary data.</text>
</comment>
<gene>
    <name evidence="6" type="ORF">DFH07DRAFT_467999</name>
</gene>
<name>A0AAD7KAB9_9AGAR</name>
<keyword evidence="2 4" id="KW-0863">Zinc-finger</keyword>
<dbReference type="PROSITE" id="PS50865">
    <property type="entry name" value="ZF_MYND_2"/>
    <property type="match status" value="1"/>
</dbReference>
<evidence type="ECO:0000256" key="4">
    <source>
        <dbReference type="PROSITE-ProRule" id="PRU00134"/>
    </source>
</evidence>